<dbReference type="PIRSF" id="PIRSF002741">
    <property type="entry name" value="MppA"/>
    <property type="match status" value="1"/>
</dbReference>
<dbReference type="GO" id="GO:0015833">
    <property type="term" value="P:peptide transport"/>
    <property type="evidence" value="ECO:0007669"/>
    <property type="project" value="TreeGrafter"/>
</dbReference>
<evidence type="ECO:0000259" key="2">
    <source>
        <dbReference type="Pfam" id="PF00496"/>
    </source>
</evidence>
<dbReference type="AlphaFoldDB" id="A0A329R6C7"/>
<dbReference type="OrthoDB" id="9046151at2"/>
<evidence type="ECO:0000313" key="4">
    <source>
        <dbReference type="Proteomes" id="UP000250462"/>
    </source>
</evidence>
<feature type="compositionally biased region" description="Basic and acidic residues" evidence="1">
    <location>
        <begin position="30"/>
        <end position="40"/>
    </location>
</feature>
<dbReference type="GO" id="GO:0042597">
    <property type="term" value="C:periplasmic space"/>
    <property type="evidence" value="ECO:0007669"/>
    <property type="project" value="UniProtKB-ARBA"/>
</dbReference>
<evidence type="ECO:0000256" key="1">
    <source>
        <dbReference type="SAM" id="MobiDB-lite"/>
    </source>
</evidence>
<comment type="caution">
    <text evidence="3">The sequence shown here is derived from an EMBL/GenBank/DDBJ whole genome shotgun (WGS) entry which is preliminary data.</text>
</comment>
<accession>A0A329R6C7</accession>
<dbReference type="CDD" id="cd00995">
    <property type="entry name" value="PBP2_NikA_DppA_OppA_like"/>
    <property type="match status" value="1"/>
</dbReference>
<sequence length="530" mass="56342">MWSRTMIAATGAAVLLAGCGAGDGDDTSAEQERTPIEDGTFRGAITGDPGNLDPHMTVLSITRWVTTFMYDSLIFIDEDGEAVPYLAESWDVELDRVTYTLKDGITCTDGTELTASDVAENVEFVADPANESPQLGVWVQPGVTATADDDARTVTITSPGPDPFLLQGSGLMQIVCPAGMADRSILEEGSSGTGMFELVDFVAGDHYTFERRDEYAWGPEGASAADPGTPQTVTLDVVANESTAANMFLAGDLDVVDLTGADIDRVEQSGAARLELPALFGELFFNQTDGRPGADPAVRQALAHATDFEAVGMALTDGRGQPAEGLGVLDPQVCSADTVSETIPEHDVEAAEALLDDAGWEEGSDGVRSKNGEPLALSLTYLSEMGPGVSAGSELLAQQWEAVGARVELEPITQTQINEVVFGSGDWDAALIRLTVAFPSQLIPFFSGPVPPEGTNFAHLDNEEYQELTAQAAQLPVEEGCPLWEDADRALVSNADVIPFVDEVRSLFLDGVEVRLLANNYVPPSIRLYE</sequence>
<dbReference type="GO" id="GO:1904680">
    <property type="term" value="F:peptide transmembrane transporter activity"/>
    <property type="evidence" value="ECO:0007669"/>
    <property type="project" value="TreeGrafter"/>
</dbReference>
<dbReference type="GO" id="GO:0043190">
    <property type="term" value="C:ATP-binding cassette (ABC) transporter complex"/>
    <property type="evidence" value="ECO:0007669"/>
    <property type="project" value="InterPro"/>
</dbReference>
<name>A0A329R6C7_9ACTN</name>
<dbReference type="Gene3D" id="3.10.105.10">
    <property type="entry name" value="Dipeptide-binding Protein, Domain 3"/>
    <property type="match status" value="1"/>
</dbReference>
<evidence type="ECO:0000313" key="3">
    <source>
        <dbReference type="EMBL" id="RAW18568.1"/>
    </source>
</evidence>
<dbReference type="InterPro" id="IPR000914">
    <property type="entry name" value="SBP_5_dom"/>
</dbReference>
<dbReference type="PROSITE" id="PS51257">
    <property type="entry name" value="PROKAR_LIPOPROTEIN"/>
    <property type="match status" value="1"/>
</dbReference>
<dbReference type="RefSeq" id="WP_112256119.1">
    <property type="nucleotide sequence ID" value="NZ_QMIG01000001.1"/>
</dbReference>
<organism evidence="3 4">
    <name type="scientific">Phytoactinopolyspora halophila</name>
    <dbReference type="NCBI Taxonomy" id="1981511"/>
    <lineage>
        <taxon>Bacteria</taxon>
        <taxon>Bacillati</taxon>
        <taxon>Actinomycetota</taxon>
        <taxon>Actinomycetes</taxon>
        <taxon>Jiangellales</taxon>
        <taxon>Jiangellaceae</taxon>
        <taxon>Phytoactinopolyspora</taxon>
    </lineage>
</organism>
<dbReference type="Pfam" id="PF00496">
    <property type="entry name" value="SBP_bac_5"/>
    <property type="match status" value="1"/>
</dbReference>
<dbReference type="InterPro" id="IPR030678">
    <property type="entry name" value="Peptide/Ni-bd"/>
</dbReference>
<proteinExistence type="predicted"/>
<dbReference type="Proteomes" id="UP000250462">
    <property type="component" value="Unassembled WGS sequence"/>
</dbReference>
<gene>
    <name evidence="3" type="ORF">DPM12_00275</name>
</gene>
<feature type="region of interest" description="Disordered" evidence="1">
    <location>
        <begin position="23"/>
        <end position="42"/>
    </location>
</feature>
<dbReference type="InterPro" id="IPR039424">
    <property type="entry name" value="SBP_5"/>
</dbReference>
<protein>
    <submittedName>
        <fullName evidence="3">ABC transporter substrate-binding protein</fullName>
    </submittedName>
</protein>
<dbReference type="PANTHER" id="PTHR30290">
    <property type="entry name" value="PERIPLASMIC BINDING COMPONENT OF ABC TRANSPORTER"/>
    <property type="match status" value="1"/>
</dbReference>
<dbReference type="SUPFAM" id="SSF53850">
    <property type="entry name" value="Periplasmic binding protein-like II"/>
    <property type="match status" value="1"/>
</dbReference>
<feature type="domain" description="Solute-binding protein family 5" evidence="2">
    <location>
        <begin position="82"/>
        <end position="439"/>
    </location>
</feature>
<dbReference type="Gene3D" id="3.40.190.10">
    <property type="entry name" value="Periplasmic binding protein-like II"/>
    <property type="match status" value="1"/>
</dbReference>
<keyword evidence="4" id="KW-1185">Reference proteome</keyword>
<dbReference type="EMBL" id="QMIG01000001">
    <property type="protein sequence ID" value="RAW18568.1"/>
    <property type="molecule type" value="Genomic_DNA"/>
</dbReference>
<reference evidence="3 4" key="1">
    <citation type="submission" date="2018-06" db="EMBL/GenBank/DDBJ databases">
        <title>Phytoactinopolyspora halophila sp. nov., a novel halophilic actinomycete isolated from a saline soil in China.</title>
        <authorList>
            <person name="Tang S.-K."/>
        </authorList>
    </citation>
    <scope>NUCLEOTIDE SEQUENCE [LARGE SCALE GENOMIC DNA]</scope>
    <source>
        <strain evidence="3 4">YIM 96934</strain>
    </source>
</reference>